<keyword evidence="2" id="KW-0812">Transmembrane</keyword>
<evidence type="ECO:0000313" key="4">
    <source>
        <dbReference type="Proteomes" id="UP000012073"/>
    </source>
</evidence>
<dbReference type="KEGG" id="ccp:CHC_T00003673001"/>
<feature type="region of interest" description="Disordered" evidence="1">
    <location>
        <begin position="154"/>
        <end position="189"/>
    </location>
</feature>
<organism evidence="3 4">
    <name type="scientific">Chondrus crispus</name>
    <name type="common">Carrageen Irish moss</name>
    <name type="synonym">Polymorpha crispa</name>
    <dbReference type="NCBI Taxonomy" id="2769"/>
    <lineage>
        <taxon>Eukaryota</taxon>
        <taxon>Rhodophyta</taxon>
        <taxon>Florideophyceae</taxon>
        <taxon>Rhodymeniophycidae</taxon>
        <taxon>Gigartinales</taxon>
        <taxon>Gigartinaceae</taxon>
        <taxon>Chondrus</taxon>
    </lineage>
</organism>
<sequence>MVMVMVVMVMVVMVMAMFMVMVIGMVMNGEEFAAASGMLECCVGGCACLEAFCMSPSAVMHGLVQAIGDLSVHLSLFHVRVLALLGGDDEGELAVVGVAALVERMRVARHADDDVDGHGTLARRDGVLAEHFGRGRRLFREAAALAGLQVELEGEGGEKAEGEGEEKGKRGAGAGGAAHRAEEGEDATRRVGRAFSSAVKEDWGGGGEGVVLWRGG</sequence>
<evidence type="ECO:0000313" key="3">
    <source>
        <dbReference type="EMBL" id="CDF34758.1"/>
    </source>
</evidence>
<dbReference type="RefSeq" id="XP_005714577.1">
    <property type="nucleotide sequence ID" value="XM_005714520.1"/>
</dbReference>
<dbReference type="AlphaFoldDB" id="R7QAD5"/>
<dbReference type="EMBL" id="HG001706">
    <property type="protein sequence ID" value="CDF34758.1"/>
    <property type="molecule type" value="Genomic_DNA"/>
</dbReference>
<keyword evidence="2" id="KW-0472">Membrane</keyword>
<feature type="compositionally biased region" description="Basic and acidic residues" evidence="1">
    <location>
        <begin position="179"/>
        <end position="189"/>
    </location>
</feature>
<gene>
    <name evidence="3" type="ORF">CHC_T00003673001</name>
</gene>
<dbReference type="Proteomes" id="UP000012073">
    <property type="component" value="Unassembled WGS sequence"/>
</dbReference>
<name>R7QAD5_CHOCR</name>
<accession>R7QAD5</accession>
<keyword evidence="2" id="KW-1133">Transmembrane helix</keyword>
<proteinExistence type="predicted"/>
<dbReference type="GeneID" id="17322288"/>
<keyword evidence="4" id="KW-1185">Reference proteome</keyword>
<dbReference type="Gramene" id="CDF34758">
    <property type="protein sequence ID" value="CDF34758"/>
    <property type="gene ID" value="CHC_T00003673001"/>
</dbReference>
<reference evidence="4" key="1">
    <citation type="journal article" date="2013" name="Proc. Natl. Acad. Sci. U.S.A.">
        <title>Genome structure and metabolic features in the red seaweed Chondrus crispus shed light on evolution of the Archaeplastida.</title>
        <authorList>
            <person name="Collen J."/>
            <person name="Porcel B."/>
            <person name="Carre W."/>
            <person name="Ball S.G."/>
            <person name="Chaparro C."/>
            <person name="Tonon T."/>
            <person name="Barbeyron T."/>
            <person name="Michel G."/>
            <person name="Noel B."/>
            <person name="Valentin K."/>
            <person name="Elias M."/>
            <person name="Artiguenave F."/>
            <person name="Arun A."/>
            <person name="Aury J.M."/>
            <person name="Barbosa-Neto J.F."/>
            <person name="Bothwell J.H."/>
            <person name="Bouget F.Y."/>
            <person name="Brillet L."/>
            <person name="Cabello-Hurtado F."/>
            <person name="Capella-Gutierrez S."/>
            <person name="Charrier B."/>
            <person name="Cladiere L."/>
            <person name="Cock J.M."/>
            <person name="Coelho S.M."/>
            <person name="Colleoni C."/>
            <person name="Czjzek M."/>
            <person name="Da Silva C."/>
            <person name="Delage L."/>
            <person name="Denoeud F."/>
            <person name="Deschamps P."/>
            <person name="Dittami S.M."/>
            <person name="Gabaldon T."/>
            <person name="Gachon C.M."/>
            <person name="Groisillier A."/>
            <person name="Herve C."/>
            <person name="Jabbari K."/>
            <person name="Katinka M."/>
            <person name="Kloareg B."/>
            <person name="Kowalczyk N."/>
            <person name="Labadie K."/>
            <person name="Leblanc C."/>
            <person name="Lopez P.J."/>
            <person name="McLachlan D.H."/>
            <person name="Meslet-Cladiere L."/>
            <person name="Moustafa A."/>
            <person name="Nehr Z."/>
            <person name="Nyvall Collen P."/>
            <person name="Panaud O."/>
            <person name="Partensky F."/>
            <person name="Poulain J."/>
            <person name="Rensing S.A."/>
            <person name="Rousvoal S."/>
            <person name="Samson G."/>
            <person name="Symeonidi A."/>
            <person name="Weissenbach J."/>
            <person name="Zambounis A."/>
            <person name="Wincker P."/>
            <person name="Boyen C."/>
        </authorList>
    </citation>
    <scope>NUCLEOTIDE SEQUENCE [LARGE SCALE GENOMIC DNA]</scope>
    <source>
        <strain evidence="4">cv. Stackhouse</strain>
    </source>
</reference>
<feature type="transmembrane region" description="Helical" evidence="2">
    <location>
        <begin position="6"/>
        <end position="26"/>
    </location>
</feature>
<evidence type="ECO:0000256" key="1">
    <source>
        <dbReference type="SAM" id="MobiDB-lite"/>
    </source>
</evidence>
<evidence type="ECO:0000256" key="2">
    <source>
        <dbReference type="SAM" id="Phobius"/>
    </source>
</evidence>
<feature type="compositionally biased region" description="Basic and acidic residues" evidence="1">
    <location>
        <begin position="156"/>
        <end position="169"/>
    </location>
</feature>
<protein>
    <submittedName>
        <fullName evidence="3">Uncharacterized protein</fullName>
    </submittedName>
</protein>